<evidence type="ECO:0000256" key="4">
    <source>
        <dbReference type="ARBA" id="ARBA00022694"/>
    </source>
</evidence>
<dbReference type="SUPFAM" id="SSF82829">
    <property type="entry name" value="MesJ substrate recognition domain-like"/>
    <property type="match status" value="1"/>
</dbReference>
<dbReference type="GO" id="GO:0032267">
    <property type="term" value="F:tRNA(Ile)-lysidine synthase activity"/>
    <property type="evidence" value="ECO:0007669"/>
    <property type="project" value="UniProtKB-EC"/>
</dbReference>
<dbReference type="InterPro" id="IPR011063">
    <property type="entry name" value="TilS/TtcA_N"/>
</dbReference>
<dbReference type="NCBIfam" id="TIGR02433">
    <property type="entry name" value="lysidine_TilS_C"/>
    <property type="match status" value="1"/>
</dbReference>
<dbReference type="SUPFAM" id="SSF52402">
    <property type="entry name" value="Adenine nucleotide alpha hydrolases-like"/>
    <property type="match status" value="1"/>
</dbReference>
<dbReference type="NCBIfam" id="TIGR02432">
    <property type="entry name" value="lysidine_TilS_N"/>
    <property type="match status" value="1"/>
</dbReference>
<dbReference type="EC" id="6.3.4.19" evidence="8"/>
<dbReference type="Pfam" id="PF01171">
    <property type="entry name" value="ATP_bind_3"/>
    <property type="match status" value="1"/>
</dbReference>
<evidence type="ECO:0000313" key="11">
    <source>
        <dbReference type="Proteomes" id="UP000547058"/>
    </source>
</evidence>
<dbReference type="Pfam" id="PF09179">
    <property type="entry name" value="TilS"/>
    <property type="match status" value="1"/>
</dbReference>
<name>A0A7W3FJ03_9GAMM</name>
<evidence type="ECO:0000256" key="7">
    <source>
        <dbReference type="ARBA" id="ARBA00048539"/>
    </source>
</evidence>
<proteinExistence type="inferred from homology"/>
<evidence type="ECO:0000256" key="8">
    <source>
        <dbReference type="HAMAP-Rule" id="MF_01161"/>
    </source>
</evidence>
<comment type="subcellular location">
    <subcellularLocation>
        <location evidence="1 8">Cytoplasm</location>
    </subcellularLocation>
</comment>
<evidence type="ECO:0000256" key="2">
    <source>
        <dbReference type="ARBA" id="ARBA00022490"/>
    </source>
</evidence>
<dbReference type="InterPro" id="IPR012796">
    <property type="entry name" value="Lysidine-tRNA-synth_C"/>
</dbReference>
<dbReference type="SMART" id="SM00977">
    <property type="entry name" value="TilS_C"/>
    <property type="match status" value="1"/>
</dbReference>
<dbReference type="CDD" id="cd01992">
    <property type="entry name" value="TilS_N"/>
    <property type="match status" value="1"/>
</dbReference>
<dbReference type="AlphaFoldDB" id="A0A7W3FJ03"/>
<evidence type="ECO:0000256" key="3">
    <source>
        <dbReference type="ARBA" id="ARBA00022598"/>
    </source>
</evidence>
<feature type="binding site" evidence="8">
    <location>
        <begin position="23"/>
        <end position="28"/>
    </location>
    <ligand>
        <name>ATP</name>
        <dbReference type="ChEBI" id="CHEBI:30616"/>
    </ligand>
</feature>
<comment type="caution">
    <text evidence="10">The sequence shown here is derived from an EMBL/GenBank/DDBJ whole genome shotgun (WGS) entry which is preliminary data.</text>
</comment>
<dbReference type="GO" id="GO:0006400">
    <property type="term" value="P:tRNA modification"/>
    <property type="evidence" value="ECO:0007669"/>
    <property type="project" value="UniProtKB-UniRule"/>
</dbReference>
<comment type="domain">
    <text evidence="8">The N-terminal region contains the highly conserved SGGXDS motif, predicted to be a P-loop motif involved in ATP binding.</text>
</comment>
<evidence type="ECO:0000256" key="1">
    <source>
        <dbReference type="ARBA" id="ARBA00004496"/>
    </source>
</evidence>
<organism evidence="10 11">
    <name type="scientific">Stenotrophomonas tumulicola</name>
    <dbReference type="NCBI Taxonomy" id="1685415"/>
    <lineage>
        <taxon>Bacteria</taxon>
        <taxon>Pseudomonadati</taxon>
        <taxon>Pseudomonadota</taxon>
        <taxon>Gammaproteobacteria</taxon>
        <taxon>Lysobacterales</taxon>
        <taxon>Lysobacteraceae</taxon>
        <taxon>Stenotrophomonas</taxon>
    </lineage>
</organism>
<dbReference type="PANTHER" id="PTHR43033">
    <property type="entry name" value="TRNA(ILE)-LYSIDINE SYNTHASE-RELATED"/>
    <property type="match status" value="1"/>
</dbReference>
<evidence type="ECO:0000313" key="10">
    <source>
        <dbReference type="EMBL" id="MBA8680384.1"/>
    </source>
</evidence>
<dbReference type="GO" id="GO:0005737">
    <property type="term" value="C:cytoplasm"/>
    <property type="evidence" value="ECO:0007669"/>
    <property type="project" value="UniProtKB-SubCell"/>
</dbReference>
<comment type="catalytic activity">
    <reaction evidence="7 8">
        <text>cytidine(34) in tRNA(Ile2) + L-lysine + ATP = lysidine(34) in tRNA(Ile2) + AMP + diphosphate + H(+)</text>
        <dbReference type="Rhea" id="RHEA:43744"/>
        <dbReference type="Rhea" id="RHEA-COMP:10625"/>
        <dbReference type="Rhea" id="RHEA-COMP:10670"/>
        <dbReference type="ChEBI" id="CHEBI:15378"/>
        <dbReference type="ChEBI" id="CHEBI:30616"/>
        <dbReference type="ChEBI" id="CHEBI:32551"/>
        <dbReference type="ChEBI" id="CHEBI:33019"/>
        <dbReference type="ChEBI" id="CHEBI:82748"/>
        <dbReference type="ChEBI" id="CHEBI:83665"/>
        <dbReference type="ChEBI" id="CHEBI:456215"/>
        <dbReference type="EC" id="6.3.4.19"/>
    </reaction>
</comment>
<keyword evidence="11" id="KW-1185">Reference proteome</keyword>
<keyword evidence="3 8" id="KW-0436">Ligase</keyword>
<dbReference type="GO" id="GO:0005524">
    <property type="term" value="F:ATP binding"/>
    <property type="evidence" value="ECO:0007669"/>
    <property type="project" value="UniProtKB-UniRule"/>
</dbReference>
<accession>A0A7W3FJ03</accession>
<dbReference type="SUPFAM" id="SSF56037">
    <property type="entry name" value="PheT/TilS domain"/>
    <property type="match status" value="1"/>
</dbReference>
<sequence length="432" mass="47647">MLAAVIHFPSPTSFDTPLLVGYSGGLDSTVLLHWLWHSVQAGGSGVRAVHVHHGLQPDADAWASHCQHQCDAWGIPLAVHRVTVDLQAGMGLEGAARLARRAAFSTELRAGEMLALAQHQDDQAETFLLRALRGAGVDGLAAMAPQAAFGNHVLWRPLLQVPRSALLAYAQAHGLDWIEDPSNLSDAPDRNFLRLHVMPLLRQRWPHAAEALSGSAVHCGQLRGMLDEEEEELLQHVQAAPRVLSVALLRQLSAERRARVLRRWVLAQGAPALPASVLRQLEDTLLPVAPDRDAQVRWRQHSIRLWRGHWYLLPAALPALPQGWRVDWDGRSPLSLPDGGQLQLLGTPGFDAPLQVRARQGGERIQLPGRDHSHALKDCLQREHLAPWRRAQLPLLFAGSQLQAAADVVLSAPLQAWLQQHDAQLHWRPGGW</sequence>
<dbReference type="PANTHER" id="PTHR43033:SF1">
    <property type="entry name" value="TRNA(ILE)-LYSIDINE SYNTHASE-RELATED"/>
    <property type="match status" value="1"/>
</dbReference>
<dbReference type="Gene3D" id="1.20.59.20">
    <property type="match status" value="1"/>
</dbReference>
<evidence type="ECO:0000256" key="5">
    <source>
        <dbReference type="ARBA" id="ARBA00022741"/>
    </source>
</evidence>
<protein>
    <recommendedName>
        <fullName evidence="8">tRNA(Ile)-lysidine synthase</fullName>
        <ecNumber evidence="8">6.3.4.19</ecNumber>
    </recommendedName>
    <alternativeName>
        <fullName evidence="8">tRNA(Ile)-2-lysyl-cytidine synthase</fullName>
    </alternativeName>
    <alternativeName>
        <fullName evidence="8">tRNA(Ile)-lysidine synthetase</fullName>
    </alternativeName>
</protein>
<keyword evidence="6 8" id="KW-0067">ATP-binding</keyword>
<dbReference type="Pfam" id="PF11734">
    <property type="entry name" value="TilS_C"/>
    <property type="match status" value="1"/>
</dbReference>
<dbReference type="InterPro" id="IPR012795">
    <property type="entry name" value="tRNA_Ile_lys_synt_N"/>
</dbReference>
<keyword evidence="2 8" id="KW-0963">Cytoplasm</keyword>
<gene>
    <name evidence="8 10" type="primary">tilS</name>
    <name evidence="10" type="ORF">H4O11_00970</name>
</gene>
<dbReference type="Gene3D" id="3.40.50.620">
    <property type="entry name" value="HUPs"/>
    <property type="match status" value="1"/>
</dbReference>
<reference evidence="10 11" key="1">
    <citation type="submission" date="2020-08" db="EMBL/GenBank/DDBJ databases">
        <title>Stenotrophomonas tumulicola JCM 30961.</title>
        <authorList>
            <person name="Deng Y."/>
        </authorList>
    </citation>
    <scope>NUCLEOTIDE SEQUENCE [LARGE SCALE GENOMIC DNA]</scope>
    <source>
        <strain evidence="10 11">JCM 30961</strain>
    </source>
</reference>
<comment type="function">
    <text evidence="8">Ligates lysine onto the cytidine present at position 34 of the AUA codon-specific tRNA(Ile) that contains the anticodon CAU, in an ATP-dependent manner. Cytidine is converted to lysidine, thus changing the amino acid specificity of the tRNA from methionine to isoleucine.</text>
</comment>
<dbReference type="EMBL" id="JACGXS010000001">
    <property type="protein sequence ID" value="MBA8680384.1"/>
    <property type="molecule type" value="Genomic_DNA"/>
</dbReference>
<evidence type="ECO:0000256" key="6">
    <source>
        <dbReference type="ARBA" id="ARBA00022840"/>
    </source>
</evidence>
<dbReference type="Proteomes" id="UP000547058">
    <property type="component" value="Unassembled WGS sequence"/>
</dbReference>
<comment type="similarity">
    <text evidence="8">Belongs to the tRNA(Ile)-lysidine synthase family.</text>
</comment>
<dbReference type="InterPro" id="IPR015262">
    <property type="entry name" value="tRNA_Ile_lys_synt_subst-bd"/>
</dbReference>
<feature type="domain" description="Lysidine-tRNA(Ile) synthetase C-terminal" evidence="9">
    <location>
        <begin position="354"/>
        <end position="427"/>
    </location>
</feature>
<dbReference type="HAMAP" id="MF_01161">
    <property type="entry name" value="tRNA_Ile_lys_synt"/>
    <property type="match status" value="1"/>
</dbReference>
<keyword evidence="4 8" id="KW-0819">tRNA processing</keyword>
<evidence type="ECO:0000259" key="9">
    <source>
        <dbReference type="SMART" id="SM00977"/>
    </source>
</evidence>
<dbReference type="InterPro" id="IPR012094">
    <property type="entry name" value="tRNA_Ile_lys_synt"/>
</dbReference>
<dbReference type="InterPro" id="IPR014729">
    <property type="entry name" value="Rossmann-like_a/b/a_fold"/>
</dbReference>
<keyword evidence="5 8" id="KW-0547">Nucleotide-binding</keyword>